<dbReference type="SUPFAM" id="SSF57903">
    <property type="entry name" value="FYVE/PHD zinc finger"/>
    <property type="match status" value="1"/>
</dbReference>
<dbReference type="GO" id="GO:0006357">
    <property type="term" value="P:regulation of transcription by RNA polymerase II"/>
    <property type="evidence" value="ECO:0007669"/>
    <property type="project" value="TreeGrafter"/>
</dbReference>
<dbReference type="PANTHER" id="PTHR13793">
    <property type="entry name" value="PHD FINGER PROTEINS"/>
    <property type="match status" value="1"/>
</dbReference>
<evidence type="ECO:0000313" key="7">
    <source>
        <dbReference type="Proteomes" id="UP000002630"/>
    </source>
</evidence>
<keyword evidence="7" id="KW-1185">Reference proteome</keyword>
<keyword evidence="1" id="KW-0479">Metal-binding</keyword>
<dbReference type="InParanoid" id="D7G8G0"/>
<evidence type="ECO:0000256" key="2">
    <source>
        <dbReference type="ARBA" id="ARBA00022771"/>
    </source>
</evidence>
<feature type="compositionally biased region" description="Basic and acidic residues" evidence="4">
    <location>
        <begin position="635"/>
        <end position="655"/>
    </location>
</feature>
<feature type="compositionally biased region" description="Basic and acidic residues" evidence="4">
    <location>
        <begin position="290"/>
        <end position="303"/>
    </location>
</feature>
<feature type="compositionally biased region" description="Polar residues" evidence="4">
    <location>
        <begin position="827"/>
        <end position="846"/>
    </location>
</feature>
<organism evidence="6 7">
    <name type="scientific">Ectocarpus siliculosus</name>
    <name type="common">Brown alga</name>
    <name type="synonym">Conferva siliculosa</name>
    <dbReference type="NCBI Taxonomy" id="2880"/>
    <lineage>
        <taxon>Eukaryota</taxon>
        <taxon>Sar</taxon>
        <taxon>Stramenopiles</taxon>
        <taxon>Ochrophyta</taxon>
        <taxon>PX clade</taxon>
        <taxon>Phaeophyceae</taxon>
        <taxon>Ectocarpales</taxon>
        <taxon>Ectocarpaceae</taxon>
        <taxon>Ectocarpus</taxon>
    </lineage>
</organism>
<feature type="region of interest" description="Disordered" evidence="4">
    <location>
        <begin position="268"/>
        <end position="372"/>
    </location>
</feature>
<proteinExistence type="predicted"/>
<dbReference type="GO" id="GO:0008270">
    <property type="term" value="F:zinc ion binding"/>
    <property type="evidence" value="ECO:0007669"/>
    <property type="project" value="UniProtKB-KW"/>
</dbReference>
<protein>
    <submittedName>
        <fullName evidence="6">Bromodomain and PHD finger-containing protein 1, partial</fullName>
    </submittedName>
</protein>
<dbReference type="InterPro" id="IPR050701">
    <property type="entry name" value="Histone_Mod_Regulator"/>
</dbReference>
<sequence length="1076" mass="115154">MGVHQTCYGISEIPTKEWYCSPCSAGVHPSTLACRFCPNRGGALKRCTDGSWGHILCAFWIPECCFLDPQKMEPIGSINRRGQAGGVEKFLPSFRSRKCHVCGTSGGSAIRCHSASCKFHLHPMCGSKAGSVYMEIETTMKRGVDGTEHESVNLVAKCPRHNKSKVYGRAGKGRSAVASAADPLSVMGKTIEITDPERDGAVALVGKVTWFDPNRSRYCIVTSRRVGGDGDSCDSGEPKESRTHWIAAKKLIEAKAVGLHKNGKTFALEPLPSWEEHRTETDTDSGGQDSDVKVEQEEHEKVAQDSSGLTAEEQGEKKEANSKDAAHLDKTKPEMEHGGTTTVGKRRRTDPTDSSIPSDESPAKRTARVGVQSRQARASLGLDSHNLQPEAESSLSPCLQGSCAEMEGRRMAARHPIQEPSRLLPSVHLAEQPDPFSRYPIRGRLRRPTTPVPDPKEPQALEDVPRTKRQRRGEDPGHRVAVAADAGSGPSSSMGLTWPGDAVVAGACNEPAPENSDGAQSRFIPQARPSIEVRTVSAAEAEQCEGGSAYVLEPGWPHGMQLLAHVPVMRVRTVLVPGGGEATYYASAYASAESVIGNMRSAPRSTFRFEELGELSLTDRVKERPAQRGTMADFLDDHPERSCQPDGTREARECESSAQGDSGNFSPSRIARPGELQTQQAKEREEEPPVDEASSVSADDDEEEEEEDGEITSLFDVRAGVMPPSPGSGKTIDDGGVEMAPGIGGLVAEEETGRQGLLAHDVHHSSQSNTSDDSNNATKATDVEEMEVSSDGGSYCGFEIAEAASPCISDDEDDVRWGRSDDRGDANGTTSALPPSSSSQVGTAANLQERLSELADCVEDSKSAADTVSKDTNPADDPSIGSAATVEQALPDTCEDGNTSRHRQEGSTVEKEPEITLKPPPAPQQTGVTLALRAIVREQLQGVLRSASKGEEAALANGNGNEVIEEIATGAEEELFGRLYKDSTGGREYKAKYKQLLLSLGNVRNYRLVASVLAGNTTPVDLATKDAVGLLNSLSSSLNCLAIPLAGRHRQNFQPSSPAGNGRNGSGKRRGRMVLL</sequence>
<accession>D7G8G0</accession>
<dbReference type="eggNOG" id="KOG0955">
    <property type="taxonomic scope" value="Eukaryota"/>
</dbReference>
<dbReference type="PROSITE" id="PS51805">
    <property type="entry name" value="EPHD"/>
    <property type="match status" value="1"/>
</dbReference>
<evidence type="ECO:0000259" key="5">
    <source>
        <dbReference type="PROSITE" id="PS51805"/>
    </source>
</evidence>
<gene>
    <name evidence="6" type="ORF">Esi_0089_0040</name>
</gene>
<reference evidence="6 7" key="1">
    <citation type="journal article" date="2010" name="Nature">
        <title>The Ectocarpus genome and the independent evolution of multicellularity in brown algae.</title>
        <authorList>
            <person name="Cock J.M."/>
            <person name="Sterck L."/>
            <person name="Rouze P."/>
            <person name="Scornet D."/>
            <person name="Allen A.E."/>
            <person name="Amoutzias G."/>
            <person name="Anthouard V."/>
            <person name="Artiguenave F."/>
            <person name="Aury J.M."/>
            <person name="Badger J.H."/>
            <person name="Beszteri B."/>
            <person name="Billiau K."/>
            <person name="Bonnet E."/>
            <person name="Bothwell J.H."/>
            <person name="Bowler C."/>
            <person name="Boyen C."/>
            <person name="Brownlee C."/>
            <person name="Carrano C.J."/>
            <person name="Charrier B."/>
            <person name="Cho G.Y."/>
            <person name="Coelho S.M."/>
            <person name="Collen J."/>
            <person name="Corre E."/>
            <person name="Da Silva C."/>
            <person name="Delage L."/>
            <person name="Delaroque N."/>
            <person name="Dittami S.M."/>
            <person name="Doulbeau S."/>
            <person name="Elias M."/>
            <person name="Farnham G."/>
            <person name="Gachon C.M."/>
            <person name="Gschloessl B."/>
            <person name="Heesch S."/>
            <person name="Jabbari K."/>
            <person name="Jubin C."/>
            <person name="Kawai H."/>
            <person name="Kimura K."/>
            <person name="Kloareg B."/>
            <person name="Kupper F.C."/>
            <person name="Lang D."/>
            <person name="Le Bail A."/>
            <person name="Leblanc C."/>
            <person name="Lerouge P."/>
            <person name="Lohr M."/>
            <person name="Lopez P.J."/>
            <person name="Martens C."/>
            <person name="Maumus F."/>
            <person name="Michel G."/>
            <person name="Miranda-Saavedra D."/>
            <person name="Morales J."/>
            <person name="Moreau H."/>
            <person name="Motomura T."/>
            <person name="Nagasato C."/>
            <person name="Napoli C.A."/>
            <person name="Nelson D.R."/>
            <person name="Nyvall-Collen P."/>
            <person name="Peters A.F."/>
            <person name="Pommier C."/>
            <person name="Potin P."/>
            <person name="Poulain J."/>
            <person name="Quesneville H."/>
            <person name="Read B."/>
            <person name="Rensing S.A."/>
            <person name="Ritter A."/>
            <person name="Rousvoal S."/>
            <person name="Samanta M."/>
            <person name="Samson G."/>
            <person name="Schroeder D.C."/>
            <person name="Segurens B."/>
            <person name="Strittmatter M."/>
            <person name="Tonon T."/>
            <person name="Tregear J.W."/>
            <person name="Valentin K."/>
            <person name="von Dassow P."/>
            <person name="Yamagishi T."/>
            <person name="Van de Peer Y."/>
            <person name="Wincker P."/>
        </authorList>
    </citation>
    <scope>NUCLEOTIDE SEQUENCE [LARGE SCALE GENOMIC DNA]</scope>
    <source>
        <strain evidence="7">Ec32 / CCAP1310/4</strain>
    </source>
</reference>
<dbReference type="EMBL" id="FN649742">
    <property type="protein sequence ID" value="CBJ28005.1"/>
    <property type="molecule type" value="Genomic_DNA"/>
</dbReference>
<dbReference type="SUPFAM" id="SSF46942">
    <property type="entry name" value="Elongation factor TFIIS domain 2"/>
    <property type="match status" value="1"/>
</dbReference>
<evidence type="ECO:0000256" key="1">
    <source>
        <dbReference type="ARBA" id="ARBA00022723"/>
    </source>
</evidence>
<dbReference type="AlphaFoldDB" id="D7G8G0"/>
<dbReference type="GO" id="GO:0006351">
    <property type="term" value="P:DNA-templated transcription"/>
    <property type="evidence" value="ECO:0007669"/>
    <property type="project" value="InterPro"/>
</dbReference>
<dbReference type="STRING" id="2880.D7G8G0"/>
<dbReference type="InterPro" id="IPR011011">
    <property type="entry name" value="Znf_FYVE_PHD"/>
</dbReference>
<dbReference type="Gene3D" id="1.10.472.30">
    <property type="entry name" value="Transcription elongation factor S-II, central domain"/>
    <property type="match status" value="1"/>
</dbReference>
<feature type="compositionally biased region" description="Basic and acidic residues" evidence="4">
    <location>
        <begin position="454"/>
        <end position="478"/>
    </location>
</feature>
<feature type="compositionally biased region" description="Basic and acidic residues" evidence="4">
    <location>
        <begin position="898"/>
        <end position="915"/>
    </location>
</feature>
<feature type="region of interest" description="Disordered" evidence="4">
    <location>
        <begin position="620"/>
        <end position="925"/>
    </location>
</feature>
<dbReference type="EMBL" id="FN649127">
    <property type="protein sequence ID" value="CBJ28005.1"/>
    <property type="molecule type" value="Genomic_DNA"/>
</dbReference>
<evidence type="ECO:0000256" key="4">
    <source>
        <dbReference type="SAM" id="MobiDB-lite"/>
    </source>
</evidence>
<feature type="region of interest" description="Disordered" evidence="4">
    <location>
        <begin position="431"/>
        <end position="494"/>
    </location>
</feature>
<keyword evidence="3" id="KW-0862">Zinc</keyword>
<keyword evidence="2" id="KW-0863">Zinc-finger</keyword>
<dbReference type="Pfam" id="PF13832">
    <property type="entry name" value="zf-HC5HC2H_2"/>
    <property type="match status" value="1"/>
</dbReference>
<dbReference type="Proteomes" id="UP000002630">
    <property type="component" value="Linkage Group LG17"/>
</dbReference>
<dbReference type="Pfam" id="PF07500">
    <property type="entry name" value="TFIIS_M"/>
    <property type="match status" value="1"/>
</dbReference>
<dbReference type="InterPro" id="IPR003618">
    <property type="entry name" value="TFIIS_cen_dom"/>
</dbReference>
<evidence type="ECO:0000256" key="3">
    <source>
        <dbReference type="ARBA" id="ARBA00022833"/>
    </source>
</evidence>
<feature type="region of interest" description="Disordered" evidence="4">
    <location>
        <begin position="1051"/>
        <end position="1076"/>
    </location>
</feature>
<dbReference type="Gene3D" id="3.30.40.10">
    <property type="entry name" value="Zinc/RING finger domain, C3HC4 (zinc finger)"/>
    <property type="match status" value="2"/>
</dbReference>
<dbReference type="InterPro" id="IPR034732">
    <property type="entry name" value="EPHD"/>
</dbReference>
<dbReference type="InterPro" id="IPR013083">
    <property type="entry name" value="Znf_RING/FYVE/PHD"/>
</dbReference>
<feature type="compositionally biased region" description="Low complexity" evidence="4">
    <location>
        <begin position="765"/>
        <end position="776"/>
    </location>
</feature>
<feature type="compositionally biased region" description="Polar residues" evidence="4">
    <location>
        <begin position="656"/>
        <end position="667"/>
    </location>
</feature>
<feature type="compositionally biased region" description="Basic and acidic residues" evidence="4">
    <location>
        <begin position="314"/>
        <end position="337"/>
    </location>
</feature>
<dbReference type="PANTHER" id="PTHR13793:SF107">
    <property type="entry name" value="BROMODOMAIN-CONTAINING PROTEIN HOMOLOG"/>
    <property type="match status" value="1"/>
</dbReference>
<name>D7G8G0_ECTSI</name>
<dbReference type="OrthoDB" id="20839at2759"/>
<feature type="domain" description="PHD-type" evidence="5">
    <location>
        <begin position="31"/>
        <end position="162"/>
    </location>
</feature>
<feature type="compositionally biased region" description="Acidic residues" evidence="4">
    <location>
        <begin position="698"/>
        <end position="710"/>
    </location>
</feature>
<evidence type="ECO:0000313" key="6">
    <source>
        <dbReference type="EMBL" id="CBJ28005.1"/>
    </source>
</evidence>
<feature type="compositionally biased region" description="Basic and acidic residues" evidence="4">
    <location>
        <begin position="815"/>
        <end position="825"/>
    </location>
</feature>
<dbReference type="InterPro" id="IPR036575">
    <property type="entry name" value="TFIIS_cen_dom_sf"/>
</dbReference>
<feature type="compositionally biased region" description="Basic residues" evidence="4">
    <location>
        <begin position="1066"/>
        <end position="1076"/>
    </location>
</feature>